<feature type="compositionally biased region" description="Polar residues" evidence="1">
    <location>
        <begin position="366"/>
        <end position="377"/>
    </location>
</feature>
<feature type="compositionally biased region" description="Low complexity" evidence="1">
    <location>
        <begin position="165"/>
        <end position="179"/>
    </location>
</feature>
<feature type="compositionally biased region" description="Low complexity" evidence="1">
    <location>
        <begin position="241"/>
        <end position="257"/>
    </location>
</feature>
<feature type="region of interest" description="Disordered" evidence="1">
    <location>
        <begin position="316"/>
        <end position="446"/>
    </location>
</feature>
<keyword evidence="2" id="KW-1133">Transmembrane helix</keyword>
<feature type="compositionally biased region" description="Basic and acidic residues" evidence="1">
    <location>
        <begin position="126"/>
        <end position="135"/>
    </location>
</feature>
<feature type="region of interest" description="Disordered" evidence="1">
    <location>
        <begin position="126"/>
        <end position="179"/>
    </location>
</feature>
<protein>
    <recommendedName>
        <fullName evidence="5">Transmembrane protein</fullName>
    </recommendedName>
</protein>
<sequence>MIAIGTRSCDKPPGASAPACPTPDARHTALPVPPVLPDAHPIRPVIPTARSFMAITHRTGALPTGNTWASRGYDDWDTTSSTSYIGWGPHDLPRGRLRRRQVFDDPEHSSCDPFEEFCPTVTSRAFAHDRSKTRTVDAPTASPTATSDPDTQPPPSLPPPPPSTSPSSTPSTTWDTTGQGLISTISSASSATPILFVSSSSAHATSTTPASSSRIITITSISVTSISRTVVTATETFVQSLSASETSSSSSATTSSTMRPTPVVVSASKGATLPEIVAVTAVCVFLFALCMFSAWYWARKRARRRAEAQDAVREFDGDNMVEGPECDRYQSRTTDGASTDDTGSQAPLLHLTGPDTPDTALVLPAQSESSDAIGQPSTPLPVEEASPDEKSEIPETPANCAVEDGRPAEPAAVSADTEESNTPAVAPQSSEVPHLSSPAIGHPPDQEGVVPLRLRIPMDNWAVMVPAYATDEEMLLPPPAYSRAP</sequence>
<feature type="region of interest" description="Disordered" evidence="1">
    <location>
        <begin position="1"/>
        <end position="26"/>
    </location>
</feature>
<accession>A0A5C3P323</accession>
<feature type="region of interest" description="Disordered" evidence="1">
    <location>
        <begin position="241"/>
        <end position="261"/>
    </location>
</feature>
<proteinExistence type="predicted"/>
<evidence type="ECO:0000313" key="3">
    <source>
        <dbReference type="EMBL" id="TFK84056.1"/>
    </source>
</evidence>
<keyword evidence="2" id="KW-0812">Transmembrane</keyword>
<feature type="transmembrane region" description="Helical" evidence="2">
    <location>
        <begin position="276"/>
        <end position="298"/>
    </location>
</feature>
<evidence type="ECO:0008006" key="5">
    <source>
        <dbReference type="Google" id="ProtNLM"/>
    </source>
</evidence>
<dbReference type="InParanoid" id="A0A5C3P323"/>
<keyword evidence="4" id="KW-1185">Reference proteome</keyword>
<gene>
    <name evidence="3" type="ORF">K466DRAFT_665417</name>
</gene>
<keyword evidence="2" id="KW-0472">Membrane</keyword>
<dbReference type="Proteomes" id="UP000308197">
    <property type="component" value="Unassembled WGS sequence"/>
</dbReference>
<feature type="compositionally biased region" description="Polar residues" evidence="1">
    <location>
        <begin position="420"/>
        <end position="431"/>
    </location>
</feature>
<evidence type="ECO:0000256" key="1">
    <source>
        <dbReference type="SAM" id="MobiDB-lite"/>
    </source>
</evidence>
<evidence type="ECO:0000256" key="2">
    <source>
        <dbReference type="SAM" id="Phobius"/>
    </source>
</evidence>
<dbReference type="AlphaFoldDB" id="A0A5C3P323"/>
<dbReference type="EMBL" id="ML211345">
    <property type="protein sequence ID" value="TFK84056.1"/>
    <property type="molecule type" value="Genomic_DNA"/>
</dbReference>
<organism evidence="3 4">
    <name type="scientific">Polyporus arcularius HHB13444</name>
    <dbReference type="NCBI Taxonomy" id="1314778"/>
    <lineage>
        <taxon>Eukaryota</taxon>
        <taxon>Fungi</taxon>
        <taxon>Dikarya</taxon>
        <taxon>Basidiomycota</taxon>
        <taxon>Agaricomycotina</taxon>
        <taxon>Agaricomycetes</taxon>
        <taxon>Polyporales</taxon>
        <taxon>Polyporaceae</taxon>
        <taxon>Polyporus</taxon>
    </lineage>
</organism>
<feature type="compositionally biased region" description="Pro residues" evidence="1">
    <location>
        <begin position="151"/>
        <end position="164"/>
    </location>
</feature>
<name>A0A5C3P323_9APHY</name>
<feature type="compositionally biased region" description="Low complexity" evidence="1">
    <location>
        <begin position="333"/>
        <end position="344"/>
    </location>
</feature>
<evidence type="ECO:0000313" key="4">
    <source>
        <dbReference type="Proteomes" id="UP000308197"/>
    </source>
</evidence>
<reference evidence="3 4" key="1">
    <citation type="journal article" date="2019" name="Nat. Ecol. Evol.">
        <title>Megaphylogeny resolves global patterns of mushroom evolution.</title>
        <authorList>
            <person name="Varga T."/>
            <person name="Krizsan K."/>
            <person name="Foldi C."/>
            <person name="Dima B."/>
            <person name="Sanchez-Garcia M."/>
            <person name="Sanchez-Ramirez S."/>
            <person name="Szollosi G.J."/>
            <person name="Szarkandi J.G."/>
            <person name="Papp V."/>
            <person name="Albert L."/>
            <person name="Andreopoulos W."/>
            <person name="Angelini C."/>
            <person name="Antonin V."/>
            <person name="Barry K.W."/>
            <person name="Bougher N.L."/>
            <person name="Buchanan P."/>
            <person name="Buyck B."/>
            <person name="Bense V."/>
            <person name="Catcheside P."/>
            <person name="Chovatia M."/>
            <person name="Cooper J."/>
            <person name="Damon W."/>
            <person name="Desjardin D."/>
            <person name="Finy P."/>
            <person name="Geml J."/>
            <person name="Haridas S."/>
            <person name="Hughes K."/>
            <person name="Justo A."/>
            <person name="Karasinski D."/>
            <person name="Kautmanova I."/>
            <person name="Kiss B."/>
            <person name="Kocsube S."/>
            <person name="Kotiranta H."/>
            <person name="LaButti K.M."/>
            <person name="Lechner B.E."/>
            <person name="Liimatainen K."/>
            <person name="Lipzen A."/>
            <person name="Lukacs Z."/>
            <person name="Mihaltcheva S."/>
            <person name="Morgado L.N."/>
            <person name="Niskanen T."/>
            <person name="Noordeloos M.E."/>
            <person name="Ohm R.A."/>
            <person name="Ortiz-Santana B."/>
            <person name="Ovrebo C."/>
            <person name="Racz N."/>
            <person name="Riley R."/>
            <person name="Savchenko A."/>
            <person name="Shiryaev A."/>
            <person name="Soop K."/>
            <person name="Spirin V."/>
            <person name="Szebenyi C."/>
            <person name="Tomsovsky M."/>
            <person name="Tulloss R.E."/>
            <person name="Uehling J."/>
            <person name="Grigoriev I.V."/>
            <person name="Vagvolgyi C."/>
            <person name="Papp T."/>
            <person name="Martin F.M."/>
            <person name="Miettinen O."/>
            <person name="Hibbett D.S."/>
            <person name="Nagy L.G."/>
        </authorList>
    </citation>
    <scope>NUCLEOTIDE SEQUENCE [LARGE SCALE GENOMIC DNA]</scope>
    <source>
        <strain evidence="3 4">HHB13444</strain>
    </source>
</reference>